<reference evidence="2" key="1">
    <citation type="journal article" date="2012" name="Proc. Natl. Acad. Sci. U.S.A.">
        <title>Genome sequence of the button mushroom Agaricus bisporus reveals mechanisms governing adaptation to a humic-rich ecological niche.</title>
        <authorList>
            <person name="Morin E."/>
            <person name="Kohler A."/>
            <person name="Baker A.R."/>
            <person name="Foulongne-Oriol M."/>
            <person name="Lombard V."/>
            <person name="Nagy L.G."/>
            <person name="Ohm R.A."/>
            <person name="Patyshakuliyeva A."/>
            <person name="Brun A."/>
            <person name="Aerts A.L."/>
            <person name="Bailey A.M."/>
            <person name="Billette C."/>
            <person name="Coutinho P.M."/>
            <person name="Deakin G."/>
            <person name="Doddapaneni H."/>
            <person name="Floudas D."/>
            <person name="Grimwood J."/>
            <person name="Hilden K."/>
            <person name="Kuees U."/>
            <person name="LaButti K.M."/>
            <person name="Lapidus A."/>
            <person name="Lindquist E.A."/>
            <person name="Lucas S.M."/>
            <person name="Murat C."/>
            <person name="Riley R.W."/>
            <person name="Salamov A.A."/>
            <person name="Schmutz J."/>
            <person name="Subramanian V."/>
            <person name="Woesten H.A.B."/>
            <person name="Xu J."/>
            <person name="Eastwood D.C."/>
            <person name="Foster G.D."/>
            <person name="Sonnenberg A.S."/>
            <person name="Cullen D."/>
            <person name="de Vries R.P."/>
            <person name="Lundell T."/>
            <person name="Hibbett D.S."/>
            <person name="Henrissat B."/>
            <person name="Burton K.S."/>
            <person name="Kerrigan R.W."/>
            <person name="Challen M.P."/>
            <person name="Grigoriev I.V."/>
            <person name="Martin F."/>
        </authorList>
    </citation>
    <scope>NUCLEOTIDE SEQUENCE [LARGE SCALE GENOMIC DNA]</scope>
    <source>
        <strain evidence="2">JB137-S8 / ATCC MYA-4627 / FGSC 10392</strain>
    </source>
</reference>
<dbReference type="EMBL" id="JH971385">
    <property type="protein sequence ID" value="EKM83340.1"/>
    <property type="molecule type" value="Genomic_DNA"/>
</dbReference>
<dbReference type="KEGG" id="abp:AGABI1DRAFT123674"/>
<dbReference type="HOGENOM" id="CLU_2739424_0_0_1"/>
<dbReference type="Proteomes" id="UP000008493">
    <property type="component" value="Unassembled WGS sequence"/>
</dbReference>
<evidence type="ECO:0000313" key="1">
    <source>
        <dbReference type="EMBL" id="EKM83340.1"/>
    </source>
</evidence>
<dbReference type="RefSeq" id="XP_007325331.1">
    <property type="nucleotide sequence ID" value="XM_007325269.1"/>
</dbReference>
<proteinExistence type="predicted"/>
<sequence>MTIDPSSSPPSFLPSPPSPSLLIALWAYIQDTFLGRDSWGSLGGFGGNFKVSEHLPSPLSFPIL</sequence>
<organism evidence="1 2">
    <name type="scientific">Agaricus bisporus var. burnettii (strain JB137-S8 / ATCC MYA-4627 / FGSC 10392)</name>
    <name type="common">White button mushroom</name>
    <dbReference type="NCBI Taxonomy" id="597362"/>
    <lineage>
        <taxon>Eukaryota</taxon>
        <taxon>Fungi</taxon>
        <taxon>Dikarya</taxon>
        <taxon>Basidiomycota</taxon>
        <taxon>Agaricomycotina</taxon>
        <taxon>Agaricomycetes</taxon>
        <taxon>Agaricomycetidae</taxon>
        <taxon>Agaricales</taxon>
        <taxon>Agaricineae</taxon>
        <taxon>Agaricaceae</taxon>
        <taxon>Agaricus</taxon>
    </lineage>
</organism>
<evidence type="ECO:0000313" key="2">
    <source>
        <dbReference type="Proteomes" id="UP000008493"/>
    </source>
</evidence>
<dbReference type="AlphaFoldDB" id="K5Y5F9"/>
<dbReference type="GeneID" id="18826022"/>
<keyword evidence="2" id="KW-1185">Reference proteome</keyword>
<gene>
    <name evidence="1" type="ORF">AGABI1DRAFT_123674</name>
</gene>
<dbReference type="InParanoid" id="K5Y5F9"/>
<dbReference type="OMA" id="WAYIQDA"/>
<protein>
    <submittedName>
        <fullName evidence="1">Uncharacterized protein</fullName>
    </submittedName>
</protein>
<accession>K5Y5F9</accession>
<name>K5Y5F9_AGABU</name>